<keyword evidence="1" id="KW-1133">Transmembrane helix</keyword>
<dbReference type="OrthoDB" id="3921468at2759"/>
<keyword evidence="1" id="KW-0812">Transmembrane</keyword>
<reference evidence="2" key="1">
    <citation type="journal article" date="2020" name="Stud. Mycol.">
        <title>101 Dothideomycetes genomes: a test case for predicting lifestyles and emergence of pathogens.</title>
        <authorList>
            <person name="Haridas S."/>
            <person name="Albert R."/>
            <person name="Binder M."/>
            <person name="Bloem J."/>
            <person name="Labutti K."/>
            <person name="Salamov A."/>
            <person name="Andreopoulos B."/>
            <person name="Baker S."/>
            <person name="Barry K."/>
            <person name="Bills G."/>
            <person name="Bluhm B."/>
            <person name="Cannon C."/>
            <person name="Castanera R."/>
            <person name="Culley D."/>
            <person name="Daum C."/>
            <person name="Ezra D."/>
            <person name="Gonzalez J."/>
            <person name="Henrissat B."/>
            <person name="Kuo A."/>
            <person name="Liang C."/>
            <person name="Lipzen A."/>
            <person name="Lutzoni F."/>
            <person name="Magnuson J."/>
            <person name="Mondo S."/>
            <person name="Nolan M."/>
            <person name="Ohm R."/>
            <person name="Pangilinan J."/>
            <person name="Park H.-J."/>
            <person name="Ramirez L."/>
            <person name="Alfaro M."/>
            <person name="Sun H."/>
            <person name="Tritt A."/>
            <person name="Yoshinaga Y."/>
            <person name="Zwiers L.-H."/>
            <person name="Turgeon B."/>
            <person name="Goodwin S."/>
            <person name="Spatafora J."/>
            <person name="Crous P."/>
            <person name="Grigoriev I."/>
        </authorList>
    </citation>
    <scope>NUCLEOTIDE SEQUENCE</scope>
    <source>
        <strain evidence="2">CBS 101060</strain>
    </source>
</reference>
<keyword evidence="1" id="KW-0472">Membrane</keyword>
<evidence type="ECO:0000313" key="3">
    <source>
        <dbReference type="Proteomes" id="UP000799429"/>
    </source>
</evidence>
<evidence type="ECO:0000313" key="2">
    <source>
        <dbReference type="EMBL" id="KAF2838330.1"/>
    </source>
</evidence>
<dbReference type="AlphaFoldDB" id="A0A9P4S934"/>
<evidence type="ECO:0000256" key="1">
    <source>
        <dbReference type="SAM" id="Phobius"/>
    </source>
</evidence>
<dbReference type="PANTHER" id="PTHR35043">
    <property type="entry name" value="TRANSCRIPTION FACTOR DOMAIN-CONTAINING PROTEIN"/>
    <property type="match status" value="1"/>
</dbReference>
<organism evidence="2 3">
    <name type="scientific">Patellaria atrata CBS 101060</name>
    <dbReference type="NCBI Taxonomy" id="1346257"/>
    <lineage>
        <taxon>Eukaryota</taxon>
        <taxon>Fungi</taxon>
        <taxon>Dikarya</taxon>
        <taxon>Ascomycota</taxon>
        <taxon>Pezizomycotina</taxon>
        <taxon>Dothideomycetes</taxon>
        <taxon>Dothideomycetes incertae sedis</taxon>
        <taxon>Patellariales</taxon>
        <taxon>Patellariaceae</taxon>
        <taxon>Patellaria</taxon>
    </lineage>
</organism>
<accession>A0A9P4S934</accession>
<dbReference type="Proteomes" id="UP000799429">
    <property type="component" value="Unassembled WGS sequence"/>
</dbReference>
<feature type="transmembrane region" description="Helical" evidence="1">
    <location>
        <begin position="81"/>
        <end position="100"/>
    </location>
</feature>
<name>A0A9P4S934_9PEZI</name>
<proteinExistence type="predicted"/>
<protein>
    <submittedName>
        <fullName evidence="2">Uncharacterized protein</fullName>
    </submittedName>
</protein>
<sequence length="281" mass="32095">MEKTGWTIKHGFYVDMGGLKVVLAGRDVEIFKKENTDIERCDDGVYLTIRLEDLIFLVEADLIPLPNIDIHDLEERSKNDIFARVVTLIQVLYFLVYSFGRLGSGLPISTLELSTLAFICCAAFIEYFWWNKPLDLRSATVITVAPDKRERFVSIFSELRFNTPEQDLSEQVDLKLFFDRILEGDESSKIAVHAVWIGCIFNGIHISAWNYSFASDTERLLWHIASVSACGMCSDVGSYIHPPEDSWTYPCRAICFRLRSLPYVSYGRIFCWPAFGSRGVV</sequence>
<keyword evidence="3" id="KW-1185">Reference proteome</keyword>
<feature type="transmembrane region" description="Helical" evidence="1">
    <location>
        <begin position="106"/>
        <end position="129"/>
    </location>
</feature>
<dbReference type="PANTHER" id="PTHR35043:SF8">
    <property type="entry name" value="DUF4220 DOMAIN-CONTAINING PROTEIN"/>
    <property type="match status" value="1"/>
</dbReference>
<gene>
    <name evidence="2" type="ORF">M501DRAFT_872005</name>
</gene>
<comment type="caution">
    <text evidence="2">The sequence shown here is derived from an EMBL/GenBank/DDBJ whole genome shotgun (WGS) entry which is preliminary data.</text>
</comment>
<dbReference type="EMBL" id="MU006097">
    <property type="protein sequence ID" value="KAF2838330.1"/>
    <property type="molecule type" value="Genomic_DNA"/>
</dbReference>